<dbReference type="Gene3D" id="3.40.710.10">
    <property type="entry name" value="DD-peptidase/beta-lactamase superfamily"/>
    <property type="match status" value="1"/>
</dbReference>
<dbReference type="EC" id="3.4.-.-" evidence="11"/>
<organism evidence="11 12">
    <name type="scientific">Rossellomorea oryzaecorticis</name>
    <dbReference type="NCBI Taxonomy" id="1396505"/>
    <lineage>
        <taxon>Bacteria</taxon>
        <taxon>Bacillati</taxon>
        <taxon>Bacillota</taxon>
        <taxon>Bacilli</taxon>
        <taxon>Bacillales</taxon>
        <taxon>Bacillaceae</taxon>
        <taxon>Rossellomorea</taxon>
    </lineage>
</organism>
<gene>
    <name evidence="11" type="ORF">ACKA06_17190</name>
</gene>
<keyword evidence="11" id="KW-0121">Carboxypeptidase</keyword>
<keyword evidence="8" id="KW-0472">Membrane</keyword>
<comment type="similarity">
    <text evidence="1 7">Belongs to the peptidase S11 family.</text>
</comment>
<evidence type="ECO:0000313" key="12">
    <source>
        <dbReference type="Proteomes" id="UP001628668"/>
    </source>
</evidence>
<evidence type="ECO:0000256" key="7">
    <source>
        <dbReference type="RuleBase" id="RU004016"/>
    </source>
</evidence>
<sequence>MKKTLLLMTIMLFWGFSTMASAQVNTVKKPDALFSKSAVLIDSETGSILYSKDAHKKMNPASITKIATAIYALENSSLYETVTVSERAAGTEGSTVYLLPGEKISMHQLLQGLMVNSGNDAAVAIAEHTEGSVEEFTEKLNQFLKDEVGVKDTHFVNPHGLYDKDHYTSAYDMAKITSYAMKNDAFRTLFDIESLEWSSEGWNTTLYNHHKMVKGEMPYPEVTGGKNGFVPEANHTLVTSAENDGVSVVAVTMDAQSKRAIYADTRALLDYGLNQFTRSYVSKDSDFQTENGSYKLQSDFYYTKPFNQSVNEVVDKNGMLTIFNEDNEEIASTKLQAVNHSDKKQQVLASNSHSAGHSEWEYSSFFYPVFLYMIILVIAGISMMRLREREY</sequence>
<name>A0ABW8VT16_9BACI</name>
<dbReference type="PRINTS" id="PR00725">
    <property type="entry name" value="DADACBPTASE1"/>
</dbReference>
<keyword evidence="5" id="KW-0573">Peptidoglycan synthesis</keyword>
<keyword evidence="6" id="KW-0961">Cell wall biogenesis/degradation</keyword>
<dbReference type="SUPFAM" id="SSF56601">
    <property type="entry name" value="beta-lactamase/transpeptidase-like"/>
    <property type="match status" value="1"/>
</dbReference>
<evidence type="ECO:0000256" key="2">
    <source>
        <dbReference type="ARBA" id="ARBA00022729"/>
    </source>
</evidence>
<keyword evidence="11" id="KW-0645">Protease</keyword>
<evidence type="ECO:0000256" key="5">
    <source>
        <dbReference type="ARBA" id="ARBA00022984"/>
    </source>
</evidence>
<evidence type="ECO:0000259" key="10">
    <source>
        <dbReference type="Pfam" id="PF00768"/>
    </source>
</evidence>
<dbReference type="InterPro" id="IPR012338">
    <property type="entry name" value="Beta-lactam/transpept-like"/>
</dbReference>
<protein>
    <submittedName>
        <fullName evidence="11">D-alanyl-D-alanine carboxypeptidase family protein</fullName>
        <ecNumber evidence="11">3.4.-.-</ecNumber>
    </submittedName>
</protein>
<proteinExistence type="inferred from homology"/>
<dbReference type="InterPro" id="IPR001967">
    <property type="entry name" value="Peptidase_S11_N"/>
</dbReference>
<feature type="signal peptide" evidence="9">
    <location>
        <begin position="1"/>
        <end position="22"/>
    </location>
</feature>
<dbReference type="Proteomes" id="UP001628668">
    <property type="component" value="Unassembled WGS sequence"/>
</dbReference>
<keyword evidence="8" id="KW-0812">Transmembrane</keyword>
<keyword evidence="2 9" id="KW-0732">Signal</keyword>
<evidence type="ECO:0000256" key="3">
    <source>
        <dbReference type="ARBA" id="ARBA00022801"/>
    </source>
</evidence>
<dbReference type="GO" id="GO:0004180">
    <property type="term" value="F:carboxypeptidase activity"/>
    <property type="evidence" value="ECO:0007669"/>
    <property type="project" value="UniProtKB-KW"/>
</dbReference>
<comment type="caution">
    <text evidence="11">The sequence shown here is derived from an EMBL/GenBank/DDBJ whole genome shotgun (WGS) entry which is preliminary data.</text>
</comment>
<dbReference type="PANTHER" id="PTHR21581:SF33">
    <property type="entry name" value="D-ALANYL-D-ALANINE CARBOXYPEPTIDASE DACB"/>
    <property type="match status" value="1"/>
</dbReference>
<dbReference type="RefSeq" id="WP_411160256.1">
    <property type="nucleotide sequence ID" value="NZ_JBJOSA010000018.1"/>
</dbReference>
<dbReference type="EMBL" id="JBJOSA010000018">
    <property type="protein sequence ID" value="MFL8938525.1"/>
    <property type="molecule type" value="Genomic_DNA"/>
</dbReference>
<dbReference type="InterPro" id="IPR018044">
    <property type="entry name" value="Peptidase_S11"/>
</dbReference>
<dbReference type="PANTHER" id="PTHR21581">
    <property type="entry name" value="D-ALANYL-D-ALANINE CARBOXYPEPTIDASE"/>
    <property type="match status" value="1"/>
</dbReference>
<evidence type="ECO:0000256" key="8">
    <source>
        <dbReference type="SAM" id="Phobius"/>
    </source>
</evidence>
<feature type="domain" description="Peptidase S11 D-alanyl-D-alanine carboxypeptidase A N-terminal" evidence="10">
    <location>
        <begin position="26"/>
        <end position="256"/>
    </location>
</feature>
<dbReference type="Pfam" id="PF00768">
    <property type="entry name" value="Peptidase_S11"/>
    <property type="match status" value="1"/>
</dbReference>
<keyword evidence="4" id="KW-0133">Cell shape</keyword>
<feature type="chain" id="PRO_5045538446" evidence="9">
    <location>
        <begin position="23"/>
        <end position="391"/>
    </location>
</feature>
<keyword evidence="12" id="KW-1185">Reference proteome</keyword>
<accession>A0ABW8VT16</accession>
<keyword evidence="8" id="KW-1133">Transmembrane helix</keyword>
<feature type="transmembrane region" description="Helical" evidence="8">
    <location>
        <begin position="365"/>
        <end position="386"/>
    </location>
</feature>
<evidence type="ECO:0000256" key="6">
    <source>
        <dbReference type="ARBA" id="ARBA00023316"/>
    </source>
</evidence>
<keyword evidence="3 11" id="KW-0378">Hydrolase</keyword>
<evidence type="ECO:0000256" key="9">
    <source>
        <dbReference type="SAM" id="SignalP"/>
    </source>
</evidence>
<evidence type="ECO:0000313" key="11">
    <source>
        <dbReference type="EMBL" id="MFL8938525.1"/>
    </source>
</evidence>
<evidence type="ECO:0000256" key="1">
    <source>
        <dbReference type="ARBA" id="ARBA00007164"/>
    </source>
</evidence>
<evidence type="ECO:0000256" key="4">
    <source>
        <dbReference type="ARBA" id="ARBA00022960"/>
    </source>
</evidence>
<reference evidence="11 12" key="1">
    <citation type="submission" date="2024-12" db="EMBL/GenBank/DDBJ databases">
        <authorList>
            <person name="Li X."/>
            <person name="Zhang D."/>
        </authorList>
    </citation>
    <scope>NUCLEOTIDE SEQUENCE [LARGE SCALE GENOMIC DNA]</scope>
    <source>
        <strain evidence="11 12">JCM19602</strain>
    </source>
</reference>